<dbReference type="PANTHER" id="PTHR23507">
    <property type="entry name" value="ZGC:174356"/>
    <property type="match status" value="1"/>
</dbReference>
<reference evidence="7" key="1">
    <citation type="journal article" date="2021" name="Genome Biol. Evol.">
        <title>The assembled and annotated genome of the fairy-ring fungus Marasmius oreades.</title>
        <authorList>
            <person name="Hiltunen M."/>
            <person name="Ament-Velasquez S.L."/>
            <person name="Johannesson H."/>
        </authorList>
    </citation>
    <scope>NUCLEOTIDE SEQUENCE</scope>
    <source>
        <strain evidence="7">03SP1</strain>
    </source>
</reference>
<comment type="subcellular location">
    <subcellularLocation>
        <location evidence="1">Membrane</location>
        <topology evidence="1">Multi-pass membrane protein</topology>
    </subcellularLocation>
</comment>
<evidence type="ECO:0000256" key="4">
    <source>
        <dbReference type="ARBA" id="ARBA00023136"/>
    </source>
</evidence>
<dbReference type="PANTHER" id="PTHR23507:SF1">
    <property type="entry name" value="FI18259P1-RELATED"/>
    <property type="match status" value="1"/>
</dbReference>
<dbReference type="InterPro" id="IPR011701">
    <property type="entry name" value="MFS"/>
</dbReference>
<keyword evidence="4 6" id="KW-0472">Membrane</keyword>
<name>A0A9P7S027_9AGAR</name>
<feature type="transmembrane region" description="Helical" evidence="6">
    <location>
        <begin position="468"/>
        <end position="490"/>
    </location>
</feature>
<dbReference type="RefSeq" id="XP_043009406.1">
    <property type="nucleotide sequence ID" value="XM_043154117.1"/>
</dbReference>
<evidence type="ECO:0000256" key="6">
    <source>
        <dbReference type="SAM" id="Phobius"/>
    </source>
</evidence>
<evidence type="ECO:0000256" key="1">
    <source>
        <dbReference type="ARBA" id="ARBA00004141"/>
    </source>
</evidence>
<keyword evidence="3 6" id="KW-1133">Transmembrane helix</keyword>
<gene>
    <name evidence="7" type="ORF">E1B28_009241</name>
</gene>
<dbReference type="AlphaFoldDB" id="A0A9P7S027"/>
<proteinExistence type="predicted"/>
<dbReference type="EMBL" id="CM032185">
    <property type="protein sequence ID" value="KAG7092936.1"/>
    <property type="molecule type" value="Genomic_DNA"/>
</dbReference>
<comment type="caution">
    <text evidence="7">The sequence shown here is derived from an EMBL/GenBank/DDBJ whole genome shotgun (WGS) entry which is preliminary data.</text>
</comment>
<organism evidence="7 8">
    <name type="scientific">Marasmius oreades</name>
    <name type="common">fairy-ring Marasmius</name>
    <dbReference type="NCBI Taxonomy" id="181124"/>
    <lineage>
        <taxon>Eukaryota</taxon>
        <taxon>Fungi</taxon>
        <taxon>Dikarya</taxon>
        <taxon>Basidiomycota</taxon>
        <taxon>Agaricomycotina</taxon>
        <taxon>Agaricomycetes</taxon>
        <taxon>Agaricomycetidae</taxon>
        <taxon>Agaricales</taxon>
        <taxon>Marasmiineae</taxon>
        <taxon>Marasmiaceae</taxon>
        <taxon>Marasmius</taxon>
    </lineage>
</organism>
<dbReference type="Pfam" id="PF07690">
    <property type="entry name" value="MFS_1"/>
    <property type="match status" value="1"/>
</dbReference>
<accession>A0A9P7S027</accession>
<feature type="transmembrane region" description="Helical" evidence="6">
    <location>
        <begin position="502"/>
        <end position="519"/>
    </location>
</feature>
<dbReference type="Proteomes" id="UP001049176">
    <property type="component" value="Chromosome 5"/>
</dbReference>
<dbReference type="GO" id="GO:0022857">
    <property type="term" value="F:transmembrane transporter activity"/>
    <property type="evidence" value="ECO:0007669"/>
    <property type="project" value="InterPro"/>
</dbReference>
<dbReference type="KEGG" id="more:E1B28_009241"/>
<dbReference type="OrthoDB" id="3026777at2759"/>
<dbReference type="InterPro" id="IPR036259">
    <property type="entry name" value="MFS_trans_sf"/>
</dbReference>
<feature type="transmembrane region" description="Helical" evidence="6">
    <location>
        <begin position="223"/>
        <end position="242"/>
    </location>
</feature>
<evidence type="ECO:0000256" key="5">
    <source>
        <dbReference type="SAM" id="MobiDB-lite"/>
    </source>
</evidence>
<dbReference type="GeneID" id="66078317"/>
<dbReference type="SUPFAM" id="SSF103473">
    <property type="entry name" value="MFS general substrate transporter"/>
    <property type="match status" value="1"/>
</dbReference>
<keyword evidence="2 6" id="KW-0812">Transmembrane</keyword>
<protein>
    <submittedName>
        <fullName evidence="7">Uncharacterized protein</fullName>
    </submittedName>
</protein>
<feature type="region of interest" description="Disordered" evidence="5">
    <location>
        <begin position="380"/>
        <end position="400"/>
    </location>
</feature>
<feature type="transmembrane region" description="Helical" evidence="6">
    <location>
        <begin position="307"/>
        <end position="332"/>
    </location>
</feature>
<dbReference type="Gene3D" id="1.20.1250.20">
    <property type="entry name" value="MFS general substrate transporter like domains"/>
    <property type="match status" value="1"/>
</dbReference>
<sequence>MSLDETRPLIARNENDPHDRLQSRWSLSSVTLIIPVALASRLAVQLPQTTALYLIQQLICRQYFLSTEPQKVPIDGPMPDELCSTDNVVEWYALVMMILGLVGGFACIVGYQVIDHFASRYGRKPAMMGVILLALASNVFLITSPLMGSVLEVVWLILWLLCESLTNVVLMLFLVNLYVLDTVGDESRTAALSSMNGWATLGDCMSFVVGGNITTYTQKALPVYYVAASIHALNFLYIAFVLPESFTREKRDNLKRERVKEASRRNTVLAQLPARKRLFYRLSECIGPLKALKPSLNERTGRRNWRLFICAVHIFLLMLGAGHATMAMLTFLTSKHNYKPVDTGYALALYSLVASFTMAFVIPPLLALLRPLYRRWKEKEGQQASGDADNNHADNPDTADESADRLDLHVTVGSWILEACGFLFVTHSSTRSGQYASIVVIGLSAARTPVFRSLVAASVEPLKQGETLAAIEMVSSVGMFISPLLMGTILRKTISTMPTLVFWIYGALVLSASSILLLVRESDRYQKPR</sequence>
<evidence type="ECO:0000313" key="7">
    <source>
        <dbReference type="EMBL" id="KAG7092936.1"/>
    </source>
</evidence>
<feature type="transmembrane region" description="Helical" evidence="6">
    <location>
        <begin position="91"/>
        <end position="114"/>
    </location>
</feature>
<feature type="transmembrane region" description="Helical" evidence="6">
    <location>
        <begin position="344"/>
        <end position="369"/>
    </location>
</feature>
<evidence type="ECO:0000256" key="3">
    <source>
        <dbReference type="ARBA" id="ARBA00022989"/>
    </source>
</evidence>
<keyword evidence="8" id="KW-1185">Reference proteome</keyword>
<feature type="transmembrane region" description="Helical" evidence="6">
    <location>
        <begin position="126"/>
        <end position="147"/>
    </location>
</feature>
<dbReference type="GO" id="GO:0016020">
    <property type="term" value="C:membrane"/>
    <property type="evidence" value="ECO:0007669"/>
    <property type="project" value="UniProtKB-SubCell"/>
</dbReference>
<feature type="transmembrane region" description="Helical" evidence="6">
    <location>
        <begin position="153"/>
        <end position="179"/>
    </location>
</feature>
<evidence type="ECO:0000313" key="8">
    <source>
        <dbReference type="Proteomes" id="UP001049176"/>
    </source>
</evidence>
<evidence type="ECO:0000256" key="2">
    <source>
        <dbReference type="ARBA" id="ARBA00022692"/>
    </source>
</evidence>